<feature type="domain" description="SnoaL-like" evidence="1">
    <location>
        <begin position="8"/>
        <end position="113"/>
    </location>
</feature>
<evidence type="ECO:0000313" key="2">
    <source>
        <dbReference type="EMBL" id="BDV32265.1"/>
    </source>
</evidence>
<dbReference type="Proteomes" id="UP001317779">
    <property type="component" value="Chromosome"/>
</dbReference>
<protein>
    <recommendedName>
        <fullName evidence="1">SnoaL-like domain-containing protein</fullName>
    </recommendedName>
</protein>
<dbReference type="InterPro" id="IPR032710">
    <property type="entry name" value="NTF2-like_dom_sf"/>
</dbReference>
<organism evidence="2 3">
    <name type="scientific">Microbacterium terricola</name>
    <dbReference type="NCBI Taxonomy" id="344163"/>
    <lineage>
        <taxon>Bacteria</taxon>
        <taxon>Bacillati</taxon>
        <taxon>Actinomycetota</taxon>
        <taxon>Actinomycetes</taxon>
        <taxon>Micrococcales</taxon>
        <taxon>Microbacteriaceae</taxon>
        <taxon>Microbacterium</taxon>
    </lineage>
</organism>
<dbReference type="PANTHER" id="PTHR41252">
    <property type="entry name" value="BLR2505 PROTEIN"/>
    <property type="match status" value="1"/>
</dbReference>
<gene>
    <name evidence="2" type="ORF">Microterr_29250</name>
</gene>
<dbReference type="InterPro" id="IPR037401">
    <property type="entry name" value="SnoaL-like"/>
</dbReference>
<evidence type="ECO:0000259" key="1">
    <source>
        <dbReference type="Pfam" id="PF12680"/>
    </source>
</evidence>
<dbReference type="EMBL" id="AP027141">
    <property type="protein sequence ID" value="BDV32265.1"/>
    <property type="molecule type" value="Genomic_DNA"/>
</dbReference>
<sequence>MPTNKEIIEAHYAGFVEGDFAAVMAPFADDIVWTEADGFPLAGTYVGPQAVAENVFAALQRDWDGYALVVDEVLQDGDTVVAVGTYSGTYKATGRDFSARVVHVWRLRDGMAVKFEQVTDTAMVNAAID</sequence>
<reference evidence="2 3" key="1">
    <citation type="submission" date="2022-12" db="EMBL/GenBank/DDBJ databases">
        <title>Microbacterium terricola strain KV-448 chromosome, complete genome.</title>
        <authorList>
            <person name="Oshima T."/>
            <person name="Moriya T."/>
            <person name="Bessho Y."/>
        </authorList>
    </citation>
    <scope>NUCLEOTIDE SEQUENCE [LARGE SCALE GENOMIC DNA]</scope>
    <source>
        <strain evidence="2 3">KV-448</strain>
    </source>
</reference>
<name>A0ABM8E392_9MICO</name>
<accession>A0ABM8E392</accession>
<dbReference type="Pfam" id="PF12680">
    <property type="entry name" value="SnoaL_2"/>
    <property type="match status" value="1"/>
</dbReference>
<dbReference type="SUPFAM" id="SSF54427">
    <property type="entry name" value="NTF2-like"/>
    <property type="match status" value="1"/>
</dbReference>
<dbReference type="RefSeq" id="WP_263797069.1">
    <property type="nucleotide sequence ID" value="NZ_AP027141.1"/>
</dbReference>
<evidence type="ECO:0000313" key="3">
    <source>
        <dbReference type="Proteomes" id="UP001317779"/>
    </source>
</evidence>
<keyword evidence="3" id="KW-1185">Reference proteome</keyword>
<dbReference type="Gene3D" id="3.10.450.50">
    <property type="match status" value="1"/>
</dbReference>
<proteinExistence type="predicted"/>
<dbReference type="PANTHER" id="PTHR41252:SF1">
    <property type="entry name" value="BLR2505 PROTEIN"/>
    <property type="match status" value="1"/>
</dbReference>